<sequence>MPKRDPYRALAQGIEVALAGRHWQPTDRVTLTLTAAEWGLITDALRKAAKPYGQGLIDATLRSDAGDQGAPSEGGKRILDGLNDALAFAEGDTSRATVHLFDVKGGKATKIDLPTYTAVLERAELFPEGASASGLRSHFVREADQGSYNFDLIHAVEEEVARHLRNGLDRGDLRLVSGLRYQRAPHSPDPLR</sequence>
<organism evidence="2 3">
    <name type="scientific">Methylobacterium dankookense</name>
    <dbReference type="NCBI Taxonomy" id="560405"/>
    <lineage>
        <taxon>Bacteria</taxon>
        <taxon>Pseudomonadati</taxon>
        <taxon>Pseudomonadota</taxon>
        <taxon>Alphaproteobacteria</taxon>
        <taxon>Hyphomicrobiales</taxon>
        <taxon>Methylobacteriaceae</taxon>
        <taxon>Methylobacterium</taxon>
    </lineage>
</organism>
<protein>
    <submittedName>
        <fullName evidence="2">Uncharacterized protein</fullName>
    </submittedName>
</protein>
<evidence type="ECO:0000313" key="1">
    <source>
        <dbReference type="EMBL" id="GJD57766.1"/>
    </source>
</evidence>
<proteinExistence type="predicted"/>
<evidence type="ECO:0000313" key="3">
    <source>
        <dbReference type="Proteomes" id="UP000401717"/>
    </source>
</evidence>
<dbReference type="EMBL" id="BPQI01000119">
    <property type="protein sequence ID" value="GJD57766.1"/>
    <property type="molecule type" value="Genomic_DNA"/>
</dbReference>
<name>A0A564G2B8_9HYPH</name>
<reference evidence="2 3" key="1">
    <citation type="submission" date="2019-06" db="EMBL/GenBank/DDBJ databases">
        <authorList>
            <person name="Rodrigo-Torres L."/>
            <person name="Arahal R. D."/>
            <person name="Lucena T."/>
        </authorList>
    </citation>
    <scope>NUCLEOTIDE SEQUENCE [LARGE SCALE GENOMIC DNA]</scope>
    <source>
        <strain evidence="2 3">SW08-7</strain>
    </source>
</reference>
<dbReference type="Proteomes" id="UP001055303">
    <property type="component" value="Unassembled WGS sequence"/>
</dbReference>
<evidence type="ECO:0000313" key="2">
    <source>
        <dbReference type="EMBL" id="VUF14098.1"/>
    </source>
</evidence>
<reference evidence="1" key="2">
    <citation type="journal article" date="2021" name="Front. Microbiol.">
        <title>Comprehensive Comparative Genomics and Phenotyping of Methylobacterium Species.</title>
        <authorList>
            <person name="Alessa O."/>
            <person name="Ogura Y."/>
            <person name="Fujitani Y."/>
            <person name="Takami H."/>
            <person name="Hayashi T."/>
            <person name="Sahin N."/>
            <person name="Tani A."/>
        </authorList>
    </citation>
    <scope>NUCLEOTIDE SEQUENCE</scope>
    <source>
        <strain evidence="1">DSM 22415</strain>
    </source>
</reference>
<dbReference type="RefSeq" id="WP_144766467.1">
    <property type="nucleotide sequence ID" value="NZ_BPQI01000119.1"/>
</dbReference>
<reference evidence="1" key="3">
    <citation type="submission" date="2021-08" db="EMBL/GenBank/DDBJ databases">
        <authorList>
            <person name="Tani A."/>
            <person name="Ola A."/>
            <person name="Ogura Y."/>
            <person name="Katsura K."/>
            <person name="Hayashi T."/>
        </authorList>
    </citation>
    <scope>NUCLEOTIDE SEQUENCE</scope>
    <source>
        <strain evidence="1">DSM 22415</strain>
    </source>
</reference>
<gene>
    <name evidence="1" type="ORF">IFDJLNFL_3679</name>
    <name evidence="2" type="ORF">MTDSW087_03809</name>
</gene>
<dbReference type="OrthoDB" id="461984at2"/>
<accession>A0A564G2B8</accession>
<evidence type="ECO:0000313" key="4">
    <source>
        <dbReference type="Proteomes" id="UP001055303"/>
    </source>
</evidence>
<keyword evidence="4" id="KW-1185">Reference proteome</keyword>
<dbReference type="AlphaFoldDB" id="A0A564G2B8"/>
<dbReference type="Proteomes" id="UP000401717">
    <property type="component" value="Unassembled WGS sequence"/>
</dbReference>
<dbReference type="EMBL" id="CABFVH010000027">
    <property type="protein sequence ID" value="VUF14098.1"/>
    <property type="molecule type" value="Genomic_DNA"/>
</dbReference>